<dbReference type="Pfam" id="PF06985">
    <property type="entry name" value="HET"/>
    <property type="match status" value="1"/>
</dbReference>
<gene>
    <name evidence="2" type="ORF">HYDPIDRAFT_46635</name>
</gene>
<dbReference type="PANTHER" id="PTHR10622">
    <property type="entry name" value="HET DOMAIN-CONTAINING PROTEIN"/>
    <property type="match status" value="1"/>
</dbReference>
<feature type="domain" description="Heterokaryon incompatibility" evidence="1">
    <location>
        <begin position="69"/>
        <end position="164"/>
    </location>
</feature>
<dbReference type="Proteomes" id="UP000053820">
    <property type="component" value="Unassembled WGS sequence"/>
</dbReference>
<dbReference type="OrthoDB" id="674604at2759"/>
<evidence type="ECO:0000313" key="3">
    <source>
        <dbReference type="Proteomes" id="UP000053820"/>
    </source>
</evidence>
<sequence>EIEPKLFSYIFNTMPIRVIKVDGASFKLVERDALFSLTINKALTLWENRDTSQLLAKTVDDIVVQSTRYAILSHKWHKDGQLRYQDLQGTEHDLVVHDSDPETMKKLKHFCRIAWAEHHVEFVWADMVCIDKLNSTELDESIRSMFMWYKNAYTCVAYLAGTQSLADVVRDPWFTRGWTLQELLAPKHMKFYSVEWKQLTKSDNDKRDCGDTRALLRAIVKATTISKDDILDFSPSAQMGVAKKMMWVAHRQTTRVEDKAYCMMGIFHVSFPIAYGEGGGRAFFRLFKEILQVTDNPDILNWAGEPINLEIHPSRMIPSSALCYLPSCKITRGNHEIHERQRDLSEREVEPLTLTSIGMRIRLLIV</sequence>
<dbReference type="EMBL" id="KN839860">
    <property type="protein sequence ID" value="KIJ61740.1"/>
    <property type="molecule type" value="Genomic_DNA"/>
</dbReference>
<feature type="non-terminal residue" evidence="2">
    <location>
        <position position="366"/>
    </location>
</feature>
<protein>
    <recommendedName>
        <fullName evidence="1">Heterokaryon incompatibility domain-containing protein</fullName>
    </recommendedName>
</protein>
<reference evidence="2 3" key="1">
    <citation type="submission" date="2014-04" db="EMBL/GenBank/DDBJ databases">
        <title>Evolutionary Origins and Diversification of the Mycorrhizal Mutualists.</title>
        <authorList>
            <consortium name="DOE Joint Genome Institute"/>
            <consortium name="Mycorrhizal Genomics Consortium"/>
            <person name="Kohler A."/>
            <person name="Kuo A."/>
            <person name="Nagy L.G."/>
            <person name="Floudas D."/>
            <person name="Copeland A."/>
            <person name="Barry K.W."/>
            <person name="Cichocki N."/>
            <person name="Veneault-Fourrey C."/>
            <person name="LaButti K."/>
            <person name="Lindquist E.A."/>
            <person name="Lipzen A."/>
            <person name="Lundell T."/>
            <person name="Morin E."/>
            <person name="Murat C."/>
            <person name="Riley R."/>
            <person name="Ohm R."/>
            <person name="Sun H."/>
            <person name="Tunlid A."/>
            <person name="Henrissat B."/>
            <person name="Grigoriev I.V."/>
            <person name="Hibbett D.S."/>
            <person name="Martin F."/>
        </authorList>
    </citation>
    <scope>NUCLEOTIDE SEQUENCE [LARGE SCALE GENOMIC DNA]</scope>
    <source>
        <strain evidence="2 3">MD-312</strain>
    </source>
</reference>
<dbReference type="AlphaFoldDB" id="A0A0C9VUN0"/>
<name>A0A0C9VUN0_9AGAM</name>
<organism evidence="2 3">
    <name type="scientific">Hydnomerulius pinastri MD-312</name>
    <dbReference type="NCBI Taxonomy" id="994086"/>
    <lineage>
        <taxon>Eukaryota</taxon>
        <taxon>Fungi</taxon>
        <taxon>Dikarya</taxon>
        <taxon>Basidiomycota</taxon>
        <taxon>Agaricomycotina</taxon>
        <taxon>Agaricomycetes</taxon>
        <taxon>Agaricomycetidae</taxon>
        <taxon>Boletales</taxon>
        <taxon>Boletales incertae sedis</taxon>
        <taxon>Leucogyrophana</taxon>
    </lineage>
</organism>
<keyword evidence="3" id="KW-1185">Reference proteome</keyword>
<evidence type="ECO:0000313" key="2">
    <source>
        <dbReference type="EMBL" id="KIJ61740.1"/>
    </source>
</evidence>
<dbReference type="HOGENOM" id="CLU_000288_138_1_1"/>
<evidence type="ECO:0000259" key="1">
    <source>
        <dbReference type="Pfam" id="PF06985"/>
    </source>
</evidence>
<proteinExistence type="predicted"/>
<dbReference type="PANTHER" id="PTHR10622:SF10">
    <property type="entry name" value="HET DOMAIN-CONTAINING PROTEIN"/>
    <property type="match status" value="1"/>
</dbReference>
<accession>A0A0C9VUN0</accession>
<feature type="non-terminal residue" evidence="2">
    <location>
        <position position="1"/>
    </location>
</feature>
<dbReference type="InterPro" id="IPR010730">
    <property type="entry name" value="HET"/>
</dbReference>